<reference evidence="2 3" key="1">
    <citation type="submission" date="2019-12" db="EMBL/GenBank/DDBJ databases">
        <title>Genomic-based taxomic classification of the family Erythrobacteraceae.</title>
        <authorList>
            <person name="Xu L."/>
        </authorList>
    </citation>
    <scope>NUCLEOTIDE SEQUENCE [LARGE SCALE GENOMIC DNA]</scope>
    <source>
        <strain evidence="2 3">JCM 17802</strain>
    </source>
</reference>
<keyword evidence="1" id="KW-0812">Transmembrane</keyword>
<evidence type="ECO:0000256" key="1">
    <source>
        <dbReference type="SAM" id="Phobius"/>
    </source>
</evidence>
<protein>
    <submittedName>
        <fullName evidence="2">Uncharacterized protein</fullName>
    </submittedName>
</protein>
<keyword evidence="3" id="KW-1185">Reference proteome</keyword>
<keyword evidence="1" id="KW-0472">Membrane</keyword>
<dbReference type="RefSeq" id="WP_160598115.1">
    <property type="nucleotide sequence ID" value="NZ_WTYS01000001.1"/>
</dbReference>
<organism evidence="2 3">
    <name type="scientific">Pontixanthobacter gangjinensis</name>
    <dbReference type="NCBI Taxonomy" id="1028742"/>
    <lineage>
        <taxon>Bacteria</taxon>
        <taxon>Pseudomonadati</taxon>
        <taxon>Pseudomonadota</taxon>
        <taxon>Alphaproteobacteria</taxon>
        <taxon>Sphingomonadales</taxon>
        <taxon>Erythrobacteraceae</taxon>
        <taxon>Pontixanthobacter</taxon>
    </lineage>
</organism>
<accession>A0A6I4SQ55</accession>
<dbReference type="Proteomes" id="UP000468943">
    <property type="component" value="Unassembled WGS sequence"/>
</dbReference>
<evidence type="ECO:0000313" key="2">
    <source>
        <dbReference type="EMBL" id="MXO56977.1"/>
    </source>
</evidence>
<sequence>MMGFEPVNIVWALGALILAGSALTGYQLNWRKSIVYILMWGAIFAGVTLFIDAVR</sequence>
<comment type="caution">
    <text evidence="2">The sequence shown here is derived from an EMBL/GenBank/DDBJ whole genome shotgun (WGS) entry which is preliminary data.</text>
</comment>
<keyword evidence="1" id="KW-1133">Transmembrane helix</keyword>
<dbReference type="AlphaFoldDB" id="A0A6I4SQ55"/>
<proteinExistence type="predicted"/>
<evidence type="ECO:0000313" key="3">
    <source>
        <dbReference type="Proteomes" id="UP000468943"/>
    </source>
</evidence>
<gene>
    <name evidence="2" type="ORF">GRI36_08775</name>
</gene>
<feature type="transmembrane region" description="Helical" evidence="1">
    <location>
        <begin position="34"/>
        <end position="54"/>
    </location>
</feature>
<name>A0A6I4SQ55_9SPHN</name>
<dbReference type="EMBL" id="WTYS01000001">
    <property type="protein sequence ID" value="MXO56977.1"/>
    <property type="molecule type" value="Genomic_DNA"/>
</dbReference>